<reference evidence="9" key="1">
    <citation type="journal article" date="2014" name="Proc. Natl. Acad. Sci. U.S.A.">
        <title>Extensive sampling of basidiomycete genomes demonstrates inadequacy of the white-rot/brown-rot paradigm for wood decay fungi.</title>
        <authorList>
            <person name="Riley R."/>
            <person name="Salamov A.A."/>
            <person name="Brown D.W."/>
            <person name="Nagy L.G."/>
            <person name="Floudas D."/>
            <person name="Held B.W."/>
            <person name="Levasseur A."/>
            <person name="Lombard V."/>
            <person name="Morin E."/>
            <person name="Otillar R."/>
            <person name="Lindquist E.A."/>
            <person name="Sun H."/>
            <person name="LaButti K.M."/>
            <person name="Schmutz J."/>
            <person name="Jabbour D."/>
            <person name="Luo H."/>
            <person name="Baker S.E."/>
            <person name="Pisabarro A.G."/>
            <person name="Walton J.D."/>
            <person name="Blanchette R.A."/>
            <person name="Henrissat B."/>
            <person name="Martin F."/>
            <person name="Cullen D."/>
            <person name="Hibbett D.S."/>
            <person name="Grigoriev I.V."/>
        </authorList>
    </citation>
    <scope>NUCLEOTIDE SEQUENCE [LARGE SCALE GENOMIC DNA]</scope>
    <source>
        <strain evidence="9">MUCL 33604</strain>
    </source>
</reference>
<dbReference type="InParanoid" id="A0A067QCK6"/>
<dbReference type="AlphaFoldDB" id="A0A067QCK6"/>
<dbReference type="STRING" id="933084.A0A067QCK6"/>
<evidence type="ECO:0000313" key="8">
    <source>
        <dbReference type="EMBL" id="KDQ60316.1"/>
    </source>
</evidence>
<dbReference type="InterPro" id="IPR000184">
    <property type="entry name" value="Bac_surfAg_D15"/>
</dbReference>
<evidence type="ECO:0000256" key="5">
    <source>
        <dbReference type="ARBA" id="ARBA00023136"/>
    </source>
</evidence>
<organism evidence="8 9">
    <name type="scientific">Jaapia argillacea MUCL 33604</name>
    <dbReference type="NCBI Taxonomy" id="933084"/>
    <lineage>
        <taxon>Eukaryota</taxon>
        <taxon>Fungi</taxon>
        <taxon>Dikarya</taxon>
        <taxon>Basidiomycota</taxon>
        <taxon>Agaricomycotina</taxon>
        <taxon>Agaricomycetes</taxon>
        <taxon>Agaricomycetidae</taxon>
        <taxon>Jaapiales</taxon>
        <taxon>Jaapiaceae</taxon>
        <taxon>Jaapia</taxon>
    </lineage>
</organism>
<gene>
    <name evidence="8" type="ORF">JAAARDRAFT_152890</name>
</gene>
<dbReference type="Proteomes" id="UP000027265">
    <property type="component" value="Unassembled WGS sequence"/>
</dbReference>
<keyword evidence="4" id="KW-0812">Transmembrane</keyword>
<evidence type="ECO:0000256" key="4">
    <source>
        <dbReference type="ARBA" id="ARBA00022692"/>
    </source>
</evidence>
<dbReference type="FunCoup" id="A0A067QCK6">
    <property type="interactions" value="445"/>
</dbReference>
<evidence type="ECO:0000256" key="3">
    <source>
        <dbReference type="ARBA" id="ARBA00022452"/>
    </source>
</evidence>
<evidence type="ECO:0000313" key="9">
    <source>
        <dbReference type="Proteomes" id="UP000027265"/>
    </source>
</evidence>
<feature type="domain" description="Bacterial surface antigen (D15)" evidence="7">
    <location>
        <begin position="183"/>
        <end position="495"/>
    </location>
</feature>
<comment type="subcellular location">
    <subcellularLocation>
        <location evidence="1">Mitochondrion outer membrane</location>
        <topology evidence="1">Multi-pass membrane protein</topology>
    </subcellularLocation>
</comment>
<dbReference type="PANTHER" id="PTHR12815">
    <property type="entry name" value="SORTING AND ASSEMBLY MACHINERY SAMM50 PROTEIN FAMILY MEMBER"/>
    <property type="match status" value="1"/>
</dbReference>
<keyword evidence="5" id="KW-0472">Membrane</keyword>
<dbReference type="PANTHER" id="PTHR12815:SF18">
    <property type="entry name" value="SORTING AND ASSEMBLY MACHINERY COMPONENT 50 HOMOLOG"/>
    <property type="match status" value="1"/>
</dbReference>
<evidence type="ECO:0000256" key="1">
    <source>
        <dbReference type="ARBA" id="ARBA00004374"/>
    </source>
</evidence>
<feature type="region of interest" description="Disordered" evidence="6">
    <location>
        <begin position="1"/>
        <end position="32"/>
    </location>
</feature>
<dbReference type="Pfam" id="PF01103">
    <property type="entry name" value="Omp85"/>
    <property type="match status" value="1"/>
</dbReference>
<dbReference type="EMBL" id="KL197714">
    <property type="protein sequence ID" value="KDQ60316.1"/>
    <property type="molecule type" value="Genomic_DNA"/>
</dbReference>
<protein>
    <recommendedName>
        <fullName evidence="7">Bacterial surface antigen (D15) domain-containing protein</fullName>
    </recommendedName>
</protein>
<dbReference type="GO" id="GO:0045040">
    <property type="term" value="P:protein insertion into mitochondrial outer membrane"/>
    <property type="evidence" value="ECO:0007669"/>
    <property type="project" value="TreeGrafter"/>
</dbReference>
<evidence type="ECO:0000256" key="2">
    <source>
        <dbReference type="ARBA" id="ARBA00010913"/>
    </source>
</evidence>
<evidence type="ECO:0000259" key="7">
    <source>
        <dbReference type="Pfam" id="PF01103"/>
    </source>
</evidence>
<dbReference type="OrthoDB" id="1724197at2759"/>
<comment type="similarity">
    <text evidence="2">Belongs to the SAM50/omp85 family.</text>
</comment>
<dbReference type="GO" id="GO:0005741">
    <property type="term" value="C:mitochondrial outer membrane"/>
    <property type="evidence" value="ECO:0007669"/>
    <property type="project" value="UniProtKB-SubCell"/>
</dbReference>
<dbReference type="Gene3D" id="2.40.160.50">
    <property type="entry name" value="membrane protein fhac: a member of the omp85/tpsb transporter family"/>
    <property type="match status" value="1"/>
</dbReference>
<evidence type="ECO:0000256" key="6">
    <source>
        <dbReference type="SAM" id="MobiDB-lite"/>
    </source>
</evidence>
<keyword evidence="9" id="KW-1185">Reference proteome</keyword>
<dbReference type="InterPro" id="IPR039910">
    <property type="entry name" value="D15-like"/>
</dbReference>
<keyword evidence="3" id="KW-1134">Transmembrane beta strand</keyword>
<dbReference type="HOGENOM" id="CLU_014798_3_1_1"/>
<accession>A0A067QCK6</accession>
<name>A0A067QCK6_9AGAM</name>
<sequence>MVDDDLDELTSPPLRPPLAQSAAPRDGEPDATDLERLRKWQEERIARKLRGEYESAVLHLSELVNNNLSAPLKLTSVRVEGANHTRKSFLGSIINPLLPPTSDSDSTLETVLHNTRKISHLLQETDLFSSIEAQLQASPNVLAGAEDVEVVFKTKEKGRFYLKTSTELGNNEGAASATARMRNVFGGAETLEANLSFGTKTRRSFYANLSAPVTQSLKTRGELSIFGLDRDNSAYASSTEGLRGAKAAIRSGTVGSGEHLFTYEAVSRHIGSLTPTASISMREAAGETFKSSISHTWTRDTRNDRIAATRGSYLKFLQEYAGLGGDASFYKSEAETQISRHLIPGLSVSFAAKGGLLWGLSRPTLFSDRFQLGGPQSIRMFRANSMGPRDGSDSLGGDVYWSTGLSLISDLPRKPHWPLKTHLFVNAGRLDTIDKAKPLLENVVDCISKPSIAVGVGLIYRFDPVRVELNFGVPLVASKSDGYRKGFQVGMGLDFL</sequence>
<proteinExistence type="inferred from homology"/>